<gene>
    <name evidence="2" type="ORF">METZ01_LOCUS1788</name>
</gene>
<dbReference type="EMBL" id="UINC01000094">
    <property type="protein sequence ID" value="SUZ48934.1"/>
    <property type="molecule type" value="Genomic_DNA"/>
</dbReference>
<proteinExistence type="predicted"/>
<evidence type="ECO:0000259" key="1">
    <source>
        <dbReference type="PROSITE" id="PS50851"/>
    </source>
</evidence>
<dbReference type="AlphaFoldDB" id="A0A381N4D5"/>
<feature type="domain" description="CheW-like" evidence="1">
    <location>
        <begin position="32"/>
        <end position="173"/>
    </location>
</feature>
<dbReference type="PANTHER" id="PTHR22617:SF23">
    <property type="entry name" value="CHEMOTAXIS PROTEIN CHEW"/>
    <property type="match status" value="1"/>
</dbReference>
<sequence>MENNQSKKYLGSVNLSDEDLEDMSLEVSYSEGTRLITFILGEEKYGLNILKVRELISFPEGLTRIPGVPDYIIGMFNLRGLVIPVMDLRAKFKMSGEERHEFSVIIIVEVENKHIGITVDSVSDVIFVKEEDIQETTELAVNVDTKFIKGVAKTKDEMVILLDIDFLLSKEEFDTLLAEKGEE</sequence>
<name>A0A381N4D5_9ZZZZ</name>
<dbReference type="Gene3D" id="2.40.50.180">
    <property type="entry name" value="CheA-289, Domain 4"/>
    <property type="match status" value="1"/>
</dbReference>
<dbReference type="Pfam" id="PF01584">
    <property type="entry name" value="CheW"/>
    <property type="match status" value="1"/>
</dbReference>
<dbReference type="SMART" id="SM00260">
    <property type="entry name" value="CheW"/>
    <property type="match status" value="1"/>
</dbReference>
<dbReference type="PROSITE" id="PS50851">
    <property type="entry name" value="CHEW"/>
    <property type="match status" value="1"/>
</dbReference>
<dbReference type="InterPro" id="IPR039315">
    <property type="entry name" value="CheW"/>
</dbReference>
<protein>
    <recommendedName>
        <fullName evidence="1">CheW-like domain-containing protein</fullName>
    </recommendedName>
</protein>
<dbReference type="GO" id="GO:0007165">
    <property type="term" value="P:signal transduction"/>
    <property type="evidence" value="ECO:0007669"/>
    <property type="project" value="InterPro"/>
</dbReference>
<dbReference type="CDD" id="cd00732">
    <property type="entry name" value="CheW"/>
    <property type="match status" value="1"/>
</dbReference>
<organism evidence="2">
    <name type="scientific">marine metagenome</name>
    <dbReference type="NCBI Taxonomy" id="408172"/>
    <lineage>
        <taxon>unclassified sequences</taxon>
        <taxon>metagenomes</taxon>
        <taxon>ecological metagenomes</taxon>
    </lineage>
</organism>
<reference evidence="2" key="1">
    <citation type="submission" date="2018-05" db="EMBL/GenBank/DDBJ databases">
        <authorList>
            <person name="Lanie J.A."/>
            <person name="Ng W.-L."/>
            <person name="Kazmierczak K.M."/>
            <person name="Andrzejewski T.M."/>
            <person name="Davidsen T.M."/>
            <person name="Wayne K.J."/>
            <person name="Tettelin H."/>
            <person name="Glass J.I."/>
            <person name="Rusch D."/>
            <person name="Podicherti R."/>
            <person name="Tsui H.-C.T."/>
            <person name="Winkler M.E."/>
        </authorList>
    </citation>
    <scope>NUCLEOTIDE SEQUENCE</scope>
</reference>
<dbReference type="GO" id="GO:0006935">
    <property type="term" value="P:chemotaxis"/>
    <property type="evidence" value="ECO:0007669"/>
    <property type="project" value="InterPro"/>
</dbReference>
<accession>A0A381N4D5</accession>
<dbReference type="InterPro" id="IPR036061">
    <property type="entry name" value="CheW-like_dom_sf"/>
</dbReference>
<dbReference type="SUPFAM" id="SSF50341">
    <property type="entry name" value="CheW-like"/>
    <property type="match status" value="1"/>
</dbReference>
<evidence type="ECO:0000313" key="2">
    <source>
        <dbReference type="EMBL" id="SUZ48934.1"/>
    </source>
</evidence>
<dbReference type="GO" id="GO:0005829">
    <property type="term" value="C:cytosol"/>
    <property type="evidence" value="ECO:0007669"/>
    <property type="project" value="TreeGrafter"/>
</dbReference>
<dbReference type="PANTHER" id="PTHR22617">
    <property type="entry name" value="CHEMOTAXIS SENSOR HISTIDINE KINASE-RELATED"/>
    <property type="match status" value="1"/>
</dbReference>
<dbReference type="InterPro" id="IPR002545">
    <property type="entry name" value="CheW-lke_dom"/>
</dbReference>
<dbReference type="Gene3D" id="2.30.30.40">
    <property type="entry name" value="SH3 Domains"/>
    <property type="match status" value="1"/>
</dbReference>